<dbReference type="Pfam" id="PF00364">
    <property type="entry name" value="Biotin_lipoyl"/>
    <property type="match status" value="1"/>
</dbReference>
<dbReference type="InterPro" id="IPR011053">
    <property type="entry name" value="Single_hybrid_motif"/>
</dbReference>
<dbReference type="PROSITE" id="PS50975">
    <property type="entry name" value="ATP_GRASP"/>
    <property type="match status" value="1"/>
</dbReference>
<evidence type="ECO:0000256" key="6">
    <source>
        <dbReference type="PROSITE-ProRule" id="PRU00409"/>
    </source>
</evidence>
<dbReference type="Proteomes" id="UP000027265">
    <property type="component" value="Unassembled WGS sequence"/>
</dbReference>
<feature type="domain" description="ATP-grasp" evidence="7">
    <location>
        <begin position="123"/>
        <end position="324"/>
    </location>
</feature>
<dbReference type="Pfam" id="PF02785">
    <property type="entry name" value="Biotin_carb_C"/>
    <property type="match status" value="1"/>
</dbReference>
<evidence type="ECO:0008006" key="11">
    <source>
        <dbReference type="Google" id="ProtNLM"/>
    </source>
</evidence>
<dbReference type="InParanoid" id="A0A067PZC5"/>
<evidence type="ECO:0000256" key="5">
    <source>
        <dbReference type="ARBA" id="ARBA00023267"/>
    </source>
</evidence>
<organism evidence="9 10">
    <name type="scientific">Jaapia argillacea MUCL 33604</name>
    <dbReference type="NCBI Taxonomy" id="933084"/>
    <lineage>
        <taxon>Eukaryota</taxon>
        <taxon>Fungi</taxon>
        <taxon>Dikarya</taxon>
        <taxon>Basidiomycota</taxon>
        <taxon>Agaricomycotina</taxon>
        <taxon>Agaricomycetes</taxon>
        <taxon>Agaricomycetidae</taxon>
        <taxon>Jaapiales</taxon>
        <taxon>Jaapiaceae</taxon>
        <taxon>Jaapia</taxon>
    </lineage>
</organism>
<dbReference type="InterPro" id="IPR011054">
    <property type="entry name" value="Rudment_hybrid_motif"/>
</dbReference>
<dbReference type="PROSITE" id="PS00867">
    <property type="entry name" value="CPSASE_2"/>
    <property type="match status" value="1"/>
</dbReference>
<evidence type="ECO:0000256" key="2">
    <source>
        <dbReference type="ARBA" id="ARBA00022598"/>
    </source>
</evidence>
<dbReference type="PROSITE" id="PS00188">
    <property type="entry name" value="BIOTIN"/>
    <property type="match status" value="1"/>
</dbReference>
<evidence type="ECO:0000259" key="7">
    <source>
        <dbReference type="PROSITE" id="PS50975"/>
    </source>
</evidence>
<dbReference type="InterPro" id="IPR005482">
    <property type="entry name" value="Biotin_COase_C"/>
</dbReference>
<dbReference type="Gene3D" id="3.30.470.20">
    <property type="entry name" value="ATP-grasp fold, B domain"/>
    <property type="match status" value="1"/>
</dbReference>
<dbReference type="AlphaFoldDB" id="A0A067PZC5"/>
<evidence type="ECO:0000313" key="10">
    <source>
        <dbReference type="Proteomes" id="UP000027265"/>
    </source>
</evidence>
<dbReference type="InterPro" id="IPR001882">
    <property type="entry name" value="Biotin_BS"/>
</dbReference>
<dbReference type="PANTHER" id="PTHR45007">
    <property type="entry name" value="CARBOXYLASE, PUTATIVE (AFU_ORTHOLOGUE AFUA_5G07570)-RELATED"/>
    <property type="match status" value="1"/>
</dbReference>
<dbReference type="GO" id="GO:0005524">
    <property type="term" value="F:ATP binding"/>
    <property type="evidence" value="ECO:0007669"/>
    <property type="project" value="UniProtKB-UniRule"/>
</dbReference>
<dbReference type="InterPro" id="IPR005481">
    <property type="entry name" value="BC-like_N"/>
</dbReference>
<name>A0A067PZC5_9AGAM</name>
<keyword evidence="2" id="KW-0436">Ligase</keyword>
<reference evidence="10" key="1">
    <citation type="journal article" date="2014" name="Proc. Natl. Acad. Sci. U.S.A.">
        <title>Extensive sampling of basidiomycete genomes demonstrates inadequacy of the white-rot/brown-rot paradigm for wood decay fungi.</title>
        <authorList>
            <person name="Riley R."/>
            <person name="Salamov A.A."/>
            <person name="Brown D.W."/>
            <person name="Nagy L.G."/>
            <person name="Floudas D."/>
            <person name="Held B.W."/>
            <person name="Levasseur A."/>
            <person name="Lombard V."/>
            <person name="Morin E."/>
            <person name="Otillar R."/>
            <person name="Lindquist E.A."/>
            <person name="Sun H."/>
            <person name="LaButti K.M."/>
            <person name="Schmutz J."/>
            <person name="Jabbour D."/>
            <person name="Luo H."/>
            <person name="Baker S.E."/>
            <person name="Pisabarro A.G."/>
            <person name="Walton J.D."/>
            <person name="Blanchette R.A."/>
            <person name="Henrissat B."/>
            <person name="Martin F."/>
            <person name="Cullen D."/>
            <person name="Hibbett D.S."/>
            <person name="Grigoriev I.V."/>
        </authorList>
    </citation>
    <scope>NUCLEOTIDE SEQUENCE [LARGE SCALE GENOMIC DNA]</scope>
    <source>
        <strain evidence="10">MUCL 33604</strain>
    </source>
</reference>
<dbReference type="PANTHER" id="PTHR45007:SF1">
    <property type="entry name" value="CARBOXYLASE, PUTATIVE (AFU_ORTHOLOGUE AFUA_5G07570)-RELATED"/>
    <property type="match status" value="1"/>
</dbReference>
<gene>
    <name evidence="9" type="ORF">JAAARDRAFT_32422</name>
</gene>
<dbReference type="EMBL" id="KL197714">
    <property type="protein sequence ID" value="KDQ60049.1"/>
    <property type="molecule type" value="Genomic_DNA"/>
</dbReference>
<evidence type="ECO:0000313" key="9">
    <source>
        <dbReference type="EMBL" id="KDQ60049.1"/>
    </source>
</evidence>
<keyword evidence="3 6" id="KW-0547">Nucleotide-binding</keyword>
<dbReference type="Gene3D" id="2.40.50.100">
    <property type="match status" value="1"/>
</dbReference>
<dbReference type="CDD" id="cd06850">
    <property type="entry name" value="biotinyl_domain"/>
    <property type="match status" value="1"/>
</dbReference>
<dbReference type="Pfam" id="PF00289">
    <property type="entry name" value="Biotin_carb_N"/>
    <property type="match status" value="1"/>
</dbReference>
<keyword evidence="10" id="KW-1185">Reference proteome</keyword>
<evidence type="ECO:0000259" key="8">
    <source>
        <dbReference type="PROSITE" id="PS50979"/>
    </source>
</evidence>
<comment type="cofactor">
    <cofactor evidence="1">
        <name>biotin</name>
        <dbReference type="ChEBI" id="CHEBI:57586"/>
    </cofactor>
</comment>
<sequence>MSQAVGGVPRVLVANRGEIAIRILRSARELGWDTVAVYTENDTSHTTFADQSVKLESTHHYTDVLTITNVVHKTECTHLHPGYGFLSESPSLPHALSNQIPRITFIGPSIETLTIASDKMRSRELAISQGVPVSPGVNISSPQDVRAFVSHLVSLHGKGGAWPVIIKALDGGGGRGIRIVEKDSDVEEAFKRCLGESPSGKLFVEKALSGPGWKHIEVQVVGDGTGEVKHLWERECSVQRRFQKIVEMAPSTLPQTKTSPLLEASLKMATHLKYKGLGTFEYLVNAYSNEWVFLEINPRVQVEHTVTEEITNVDLVRTQLLLSLPNTSLRSFKFPASPSGYAIQLRLTAEDPSRAFQLSVGSIHPSDISWPAGRGVRTDTWLCTSPSTSHEAGTEWTVGPDFDSLLAKIIVRGNDFEETNQRALRALKELRFEGGVKTNLEVLAGVVGHEDWVGGKVYTTWLERNLSSVLEAGQRIVSRRLGSWPVGAGVMKGAGIVSGSVLLQPGTTFHLELSPQDPSNPSSASPLQKHTMMLSSIAHNTFPDRLSGVVQTTFSPTPHSFSLTQSSSAAVSSSSFELADPGNPSHIASPLTGKVVELHPAFSEDEGGGWVKEGETLVVLSVMKMENVVVAPRSGVLKRRGKGVEVGIVVGEGMLLCVIGRAKSRL</sequence>
<keyword evidence="5" id="KW-0092">Biotin</keyword>
<dbReference type="InterPro" id="IPR000089">
    <property type="entry name" value="Biotin_lipoyl"/>
</dbReference>
<dbReference type="SUPFAM" id="SSF51246">
    <property type="entry name" value="Rudiment single hybrid motif"/>
    <property type="match status" value="1"/>
</dbReference>
<dbReference type="STRING" id="933084.A0A067PZC5"/>
<proteinExistence type="predicted"/>
<feature type="domain" description="Biotin carboxylation" evidence="8">
    <location>
        <begin position="7"/>
        <end position="467"/>
    </location>
</feature>
<dbReference type="InterPro" id="IPR016185">
    <property type="entry name" value="PreATP-grasp_dom_sf"/>
</dbReference>
<dbReference type="OrthoDB" id="196847at2759"/>
<keyword evidence="4 6" id="KW-0067">ATP-binding</keyword>
<dbReference type="Pfam" id="PF02786">
    <property type="entry name" value="CPSase_L_D2"/>
    <property type="match status" value="1"/>
</dbReference>
<protein>
    <recommendedName>
        <fullName evidence="11">Pyruvate carboxylase</fullName>
    </recommendedName>
</protein>
<dbReference type="SMART" id="SM00878">
    <property type="entry name" value="Biotin_carb_C"/>
    <property type="match status" value="1"/>
</dbReference>
<dbReference type="InterPro" id="IPR011761">
    <property type="entry name" value="ATP-grasp"/>
</dbReference>
<dbReference type="InterPro" id="IPR005479">
    <property type="entry name" value="CPAse_ATP-bd"/>
</dbReference>
<dbReference type="GO" id="GO:0016874">
    <property type="term" value="F:ligase activity"/>
    <property type="evidence" value="ECO:0007669"/>
    <property type="project" value="UniProtKB-KW"/>
</dbReference>
<evidence type="ECO:0000256" key="4">
    <source>
        <dbReference type="ARBA" id="ARBA00022840"/>
    </source>
</evidence>
<evidence type="ECO:0000256" key="3">
    <source>
        <dbReference type="ARBA" id="ARBA00022741"/>
    </source>
</evidence>
<accession>A0A067PZC5</accession>
<dbReference type="SUPFAM" id="SSF56059">
    <property type="entry name" value="Glutathione synthetase ATP-binding domain-like"/>
    <property type="match status" value="1"/>
</dbReference>
<dbReference type="PROSITE" id="PS50979">
    <property type="entry name" value="BC"/>
    <property type="match status" value="1"/>
</dbReference>
<dbReference type="SUPFAM" id="SSF51230">
    <property type="entry name" value="Single hybrid motif"/>
    <property type="match status" value="1"/>
</dbReference>
<dbReference type="HOGENOM" id="CLU_000395_3_2_1"/>
<dbReference type="SUPFAM" id="SSF52440">
    <property type="entry name" value="PreATP-grasp domain"/>
    <property type="match status" value="1"/>
</dbReference>
<dbReference type="InterPro" id="IPR011764">
    <property type="entry name" value="Biotin_carboxylation_dom"/>
</dbReference>
<dbReference type="GO" id="GO:0046872">
    <property type="term" value="F:metal ion binding"/>
    <property type="evidence" value="ECO:0007669"/>
    <property type="project" value="InterPro"/>
</dbReference>
<evidence type="ECO:0000256" key="1">
    <source>
        <dbReference type="ARBA" id="ARBA00001953"/>
    </source>
</evidence>